<proteinExistence type="predicted"/>
<comment type="caution">
    <text evidence="1">The sequence shown here is derived from an EMBL/GenBank/DDBJ whole genome shotgun (WGS) entry which is preliminary data.</text>
</comment>
<protein>
    <submittedName>
        <fullName evidence="1">Uncharacterized protein</fullName>
    </submittedName>
</protein>
<dbReference type="Proteomes" id="UP000828048">
    <property type="component" value="Chromosome 4"/>
</dbReference>
<name>A0ACB7Z6U5_9ERIC</name>
<sequence>MFIIAHQLNTIIDSDRILVLDAGQLEMKLVGGFDRVALKQHFGKKIMEREDEKRTIQVNTIFLGRENNCSNT</sequence>
<reference evidence="1 2" key="1">
    <citation type="journal article" date="2021" name="Hortic Res">
        <title>High-quality reference genome and annotation aids understanding of berry development for evergreen blueberry (Vaccinium darrowii).</title>
        <authorList>
            <person name="Yu J."/>
            <person name="Hulse-Kemp A.M."/>
            <person name="Babiker E."/>
            <person name="Staton M."/>
        </authorList>
    </citation>
    <scope>NUCLEOTIDE SEQUENCE [LARGE SCALE GENOMIC DNA]</scope>
    <source>
        <strain evidence="2">cv. NJ 8807/NJ 8810</strain>
        <tissue evidence="1">Young leaf</tissue>
    </source>
</reference>
<dbReference type="EMBL" id="CM037154">
    <property type="protein sequence ID" value="KAH7861624.1"/>
    <property type="molecule type" value="Genomic_DNA"/>
</dbReference>
<accession>A0ACB7Z6U5</accession>
<evidence type="ECO:0000313" key="2">
    <source>
        <dbReference type="Proteomes" id="UP000828048"/>
    </source>
</evidence>
<keyword evidence="2" id="KW-1185">Reference proteome</keyword>
<evidence type="ECO:0000313" key="1">
    <source>
        <dbReference type="EMBL" id="KAH7861624.1"/>
    </source>
</evidence>
<organism evidence="1 2">
    <name type="scientific">Vaccinium darrowii</name>
    <dbReference type="NCBI Taxonomy" id="229202"/>
    <lineage>
        <taxon>Eukaryota</taxon>
        <taxon>Viridiplantae</taxon>
        <taxon>Streptophyta</taxon>
        <taxon>Embryophyta</taxon>
        <taxon>Tracheophyta</taxon>
        <taxon>Spermatophyta</taxon>
        <taxon>Magnoliopsida</taxon>
        <taxon>eudicotyledons</taxon>
        <taxon>Gunneridae</taxon>
        <taxon>Pentapetalae</taxon>
        <taxon>asterids</taxon>
        <taxon>Ericales</taxon>
        <taxon>Ericaceae</taxon>
        <taxon>Vaccinioideae</taxon>
        <taxon>Vaccinieae</taxon>
        <taxon>Vaccinium</taxon>
    </lineage>
</organism>
<gene>
    <name evidence="1" type="ORF">Vadar_028519</name>
</gene>